<dbReference type="EMBL" id="JAOZFC020000003">
    <property type="protein sequence ID" value="MDF9300803.1"/>
    <property type="molecule type" value="Genomic_DNA"/>
</dbReference>
<comment type="caution">
    <text evidence="1">The sequence shown here is derived from an EMBL/GenBank/DDBJ whole genome shotgun (WGS) entry which is preliminary data.</text>
</comment>
<gene>
    <name evidence="1" type="ORF">OIT47_011075</name>
</gene>
<protein>
    <submittedName>
        <fullName evidence="1">Uncharacterized protein</fullName>
    </submittedName>
</protein>
<dbReference type="Proteomes" id="UP001146336">
    <property type="component" value="Unassembled WGS sequence"/>
</dbReference>
<accession>A0ABT6D6M8</accession>
<keyword evidence="2" id="KW-1185">Reference proteome</keyword>
<organism evidence="1 2">
    <name type="scientific">Weissella fermenti</name>
    <dbReference type="NCBI Taxonomy" id="2987699"/>
    <lineage>
        <taxon>Bacteria</taxon>
        <taxon>Bacillati</taxon>
        <taxon>Bacillota</taxon>
        <taxon>Bacilli</taxon>
        <taxon>Lactobacillales</taxon>
        <taxon>Lactobacillaceae</taxon>
        <taxon>Weissella</taxon>
    </lineage>
</organism>
<sequence>MIYGVRDGSFEVKGVEKDEVGRKNKQQLTDWLSNISLSGGVPQFDLETFEVKGHSVDVLTILNTNNVPQYLTKPYKDGKKIMGVGQIFSRTNDSNTPINQTADVERLEFLFKKRLGLHESIEKRYLMLVDQIDDWSYFDESSKLIYKFDPNFYIQIEEYDASDRRIKQGDYYPWLIDVGPEWTIREYDTVKFMYGQHKIMEVGPLLWFDRYRGVVIAPELGEINHRQENTGYRYLTKDSLKYKFFKLLKTSWNEVMSEDFDQAHYSTREALENIVIFDNDEDRLEFEARFYGDVLISDLETILEAKLLPDKDEAKRIIGTNNEYTEHSIVTNNLSRAIQHNYDRYK</sequence>
<evidence type="ECO:0000313" key="2">
    <source>
        <dbReference type="Proteomes" id="UP001146336"/>
    </source>
</evidence>
<evidence type="ECO:0000313" key="1">
    <source>
        <dbReference type="EMBL" id="MDF9300803.1"/>
    </source>
</evidence>
<proteinExistence type="predicted"/>
<name>A0ABT6D6M8_9LACO</name>
<reference evidence="1" key="1">
    <citation type="submission" date="2023-03" db="EMBL/GenBank/DDBJ databases">
        <title>Comparative genomics of Weissella fermenti BK2, and weissella type species.</title>
        <authorList>
            <person name="Lee J.K."/>
            <person name="Baek J.H."/>
            <person name="Kim J.M."/>
            <person name="Choi D.G."/>
            <person name="Jeon C.O."/>
        </authorList>
    </citation>
    <scope>NUCLEOTIDE SEQUENCE</scope>
    <source>
        <strain evidence="1">BK2</strain>
    </source>
</reference>